<feature type="domain" description="ABC transmembrane type-1" evidence="8">
    <location>
        <begin position="163"/>
        <end position="353"/>
    </location>
</feature>
<proteinExistence type="inferred from homology"/>
<dbReference type="PROSITE" id="PS50928">
    <property type="entry name" value="ABC_TM1"/>
    <property type="match status" value="1"/>
</dbReference>
<dbReference type="InterPro" id="IPR035906">
    <property type="entry name" value="MetI-like_sf"/>
</dbReference>
<dbReference type="Pfam" id="PF12911">
    <property type="entry name" value="OppC_N"/>
    <property type="match status" value="1"/>
</dbReference>
<evidence type="ECO:0000256" key="1">
    <source>
        <dbReference type="ARBA" id="ARBA00004651"/>
    </source>
</evidence>
<evidence type="ECO:0000313" key="10">
    <source>
        <dbReference type="Proteomes" id="UP000605013"/>
    </source>
</evidence>
<evidence type="ECO:0000256" key="4">
    <source>
        <dbReference type="ARBA" id="ARBA00022692"/>
    </source>
</evidence>
<feature type="transmembrane region" description="Helical" evidence="7">
    <location>
        <begin position="20"/>
        <end position="43"/>
    </location>
</feature>
<dbReference type="EMBL" id="JAEMEF010000003">
    <property type="protein sequence ID" value="MBL7559085.1"/>
    <property type="molecule type" value="Genomic_DNA"/>
</dbReference>
<dbReference type="Pfam" id="PF00528">
    <property type="entry name" value="BPD_transp_1"/>
    <property type="match status" value="1"/>
</dbReference>
<evidence type="ECO:0000256" key="3">
    <source>
        <dbReference type="ARBA" id="ARBA00022475"/>
    </source>
</evidence>
<comment type="similarity">
    <text evidence="7">Belongs to the binding-protein-dependent transport system permease family.</text>
</comment>
<gene>
    <name evidence="9" type="ORF">JAO71_04645</name>
</gene>
<dbReference type="PANTHER" id="PTHR43386:SF1">
    <property type="entry name" value="D,D-DIPEPTIDE TRANSPORT SYSTEM PERMEASE PROTEIN DDPC-RELATED"/>
    <property type="match status" value="1"/>
</dbReference>
<dbReference type="SUPFAM" id="SSF161098">
    <property type="entry name" value="MetI-like"/>
    <property type="match status" value="1"/>
</dbReference>
<accession>A0ABS1WIY6</accession>
<dbReference type="InterPro" id="IPR050366">
    <property type="entry name" value="BP-dependent_transpt_permease"/>
</dbReference>
<feature type="transmembrane region" description="Helical" evidence="7">
    <location>
        <begin position="333"/>
        <end position="356"/>
    </location>
</feature>
<evidence type="ECO:0000313" key="9">
    <source>
        <dbReference type="EMBL" id="MBL7559085.1"/>
    </source>
</evidence>
<dbReference type="PANTHER" id="PTHR43386">
    <property type="entry name" value="OLIGOPEPTIDE TRANSPORT SYSTEM PERMEASE PROTEIN APPC"/>
    <property type="match status" value="1"/>
</dbReference>
<feature type="transmembrane region" description="Helical" evidence="7">
    <location>
        <begin position="198"/>
        <end position="220"/>
    </location>
</feature>
<keyword evidence="10" id="KW-1185">Reference proteome</keyword>
<keyword evidence="2 7" id="KW-0813">Transport</keyword>
<protein>
    <submittedName>
        <fullName evidence="9">ABC transporter permease</fullName>
    </submittedName>
</protein>
<keyword evidence="6 7" id="KW-0472">Membrane</keyword>
<comment type="subcellular location">
    <subcellularLocation>
        <location evidence="1 7">Cell membrane</location>
        <topology evidence="1 7">Multi-pass membrane protein</topology>
    </subcellularLocation>
</comment>
<evidence type="ECO:0000256" key="7">
    <source>
        <dbReference type="RuleBase" id="RU363032"/>
    </source>
</evidence>
<keyword evidence="5 7" id="KW-1133">Transmembrane helix</keyword>
<dbReference type="Gene3D" id="1.10.3720.10">
    <property type="entry name" value="MetI-like"/>
    <property type="match status" value="1"/>
</dbReference>
<feature type="transmembrane region" description="Helical" evidence="7">
    <location>
        <begin position="165"/>
        <end position="191"/>
    </location>
</feature>
<keyword evidence="3" id="KW-1003">Cell membrane</keyword>
<dbReference type="CDD" id="cd06261">
    <property type="entry name" value="TM_PBP2"/>
    <property type="match status" value="1"/>
</dbReference>
<dbReference type="Proteomes" id="UP000605013">
    <property type="component" value="Unassembled WGS sequence"/>
</dbReference>
<dbReference type="InterPro" id="IPR025966">
    <property type="entry name" value="OppC_N"/>
</dbReference>
<evidence type="ECO:0000256" key="2">
    <source>
        <dbReference type="ARBA" id="ARBA00022448"/>
    </source>
</evidence>
<reference evidence="9 10" key="1">
    <citation type="submission" date="2020-12" db="EMBL/GenBank/DDBJ databases">
        <title>Olleya sediminilitoris sp. nov., isolated from a tidal flat.</title>
        <authorList>
            <person name="Park S."/>
            <person name="Yoon J.-H."/>
        </authorList>
    </citation>
    <scope>NUCLEOTIDE SEQUENCE [LARGE SCALE GENOMIC DNA]</scope>
    <source>
        <strain evidence="9 10">YSTF-M6</strain>
    </source>
</reference>
<evidence type="ECO:0000259" key="8">
    <source>
        <dbReference type="PROSITE" id="PS50928"/>
    </source>
</evidence>
<feature type="transmembrane region" description="Helical" evidence="7">
    <location>
        <begin position="276"/>
        <end position="298"/>
    </location>
</feature>
<name>A0ABS1WIY6_9FLAO</name>
<keyword evidence="4 7" id="KW-0812">Transmembrane</keyword>
<sequence length="364" mass="40075">MTTKAKSLTQIALQKFKKNFWGVFSLSFIVVIGLISIFAYLIAPDASQNANQMHVSIHSKSPGFTVDMLTIPSKIENNQSFLDKVFFGTKNTSTEIPITNYSFDQNQLTYTEYASDGLKGVTKTIAADFIMQNSAHQYIKPVTFYLGTDKYGRDLLSRLLVGARISFFIGFVAVFISLVIGVFMGSVAGYYGGKVDAFIMWIINVTWSIPTLLLIIAITLALGKGFWQVFIAVGLTMWVEVARVVRGQIISAKQMQYVTAARALGFNDFRIITKHILPNIMAPVIVICAANFAAAILIESGLSFLGIGAQPPMASWGAMIKDHYNYIILGKPYLAILPGLCIMLLVMAFMLIGNALRDALDVKQ</sequence>
<dbReference type="InterPro" id="IPR000515">
    <property type="entry name" value="MetI-like"/>
</dbReference>
<feature type="transmembrane region" description="Helical" evidence="7">
    <location>
        <begin position="226"/>
        <end position="245"/>
    </location>
</feature>
<evidence type="ECO:0000256" key="6">
    <source>
        <dbReference type="ARBA" id="ARBA00023136"/>
    </source>
</evidence>
<evidence type="ECO:0000256" key="5">
    <source>
        <dbReference type="ARBA" id="ARBA00022989"/>
    </source>
</evidence>
<dbReference type="RefSeq" id="WP_116824057.1">
    <property type="nucleotide sequence ID" value="NZ_JAEMEF010000003.1"/>
</dbReference>
<comment type="caution">
    <text evidence="9">The sequence shown here is derived from an EMBL/GenBank/DDBJ whole genome shotgun (WGS) entry which is preliminary data.</text>
</comment>
<organism evidence="9 10">
    <name type="scientific">Olleya sediminilitoris</name>
    <dbReference type="NCBI Taxonomy" id="2795739"/>
    <lineage>
        <taxon>Bacteria</taxon>
        <taxon>Pseudomonadati</taxon>
        <taxon>Bacteroidota</taxon>
        <taxon>Flavobacteriia</taxon>
        <taxon>Flavobacteriales</taxon>
        <taxon>Flavobacteriaceae</taxon>
    </lineage>
</organism>